<dbReference type="SMART" id="SM00710">
    <property type="entry name" value="PbH1"/>
    <property type="match status" value="4"/>
</dbReference>
<proteinExistence type="predicted"/>
<dbReference type="InterPro" id="IPR013783">
    <property type="entry name" value="Ig-like_fold"/>
</dbReference>
<dbReference type="InterPro" id="IPR003410">
    <property type="entry name" value="HYR_dom"/>
</dbReference>
<sequence>MRLKNFILSQIIVALLCAALLPPEAVAQGGLFDINEPKTQFLPIGKIVDETFTVLAPKEPVITATATNTGLFASGSITVTSMGLSSPGVFEYRIQATPSTWTGSTTSRLSYITLRAEMPEMPEAGIREVRFAVKAGDQGKMPAGQTIKFGDLGDPDFKLKDRFSSSYNMTGPNPVFADIDNDGFLECVTAVQAPGHNSWGRPNSSSQTGRIRVLEYKDGDKKEFKASFDGKDIGLELPRMSSNQYYLLRPTFGDVDNDGDLDCMIGFNRASPSSDRGGFFYFENKLIDKNGGGTLYFQRKGNPVFNLPSRYPTDLKSSSSTNGLSRSDWNMFSPSLVDLNYDGKLDLFFSSGKGTFHYYLNEATGADDLPKFRTRNDGATGKARYAAGAFGLPFNYSGSKGQMRYDVTSVFVDYDGDGDEDVLFGDYDNSIGYFENIAGKGNLPKFASGVKTLWSKYGNSKVAEYQTVTIADVDGDGKVELYTGRRKSSSGSGLGPGLFSAKQEFSADFGAQRKDVCMTKNNTESADLPEFNFTIINPDASKYKLSNPTWHVSDSRYLESVEIKTNGVSGKKHKFKVVARQKRNLQVRNMGPGSGSVLITVSVELVSKSGSGNVILNAERLKTNYEYFIEDCEEPANGSVEGLVFDDRNYEGGPGSDFDGGVGDKRVHNATVEIYRATSDTDGIFLKSVKTGADGKYRFEELAQGDYFVRVVSGTVKADRGDGTEMAVQTFRTDPSSTEPFVTDEIGGPESNKGFIDGLVNVGEVTLETLRNSVYNTQSVSKVEIGDEGSGNNSQIEDVDFGYSFYAVTNTNSTGQGSLAQAIHNANVIDDDAINSVTEHIRFAIPGSGNAEGHHEIMVPISGFEDIVTEMIIDGSMKRVGDVVAPEATPRKNGQHDLRIALNASNLDASKTAVFNVKSSREEVGRNHSIIQGFMVYGANKSGQAVVELSANGTTVRSNYLGFTTEHRLIPGPESFYSLPVDVDSQKNNEGIRIVASAFGGDDNVIGGKPAGVGDTTFLDQTYANYISNNVRYGLRFVSDGAEIPERNFVASNVFGLGPDFPNVDVSPTRESWESGTFNVLGNWADGAGAEGETSILLLGKENTLWGNLIREAQTGGIYVKNYPKSIASGGLIYGNVIRGCSGNAIQLERGLSEYVVGGLGRYDANFMTENVKGVVIGKDKDLVPLMPGESFAENIPVMRNYSYLNSSKMAIDLGDDLITRNDDKDEDIGPNTKLNYIEFMDPDPGTDFFPAKMSGDGKSIELGFRFNGEEGHYALFCYTDNIREGEDFRDYEPGQGRHFFGVVTFKHEHPTGGGTTISEQTGITLYRAGDATSVGLDDIPTDLGSTPPGEKSQGFLIVNVVRLEGPVWATTTDDEFKGLNADNLKTKMNISDWDDAFDDSSEFTLTPIEVKQLPDFWIEAKPVFGPDGKIECQENAAGQKVIKLPYDYGNIGLTDFELPLFVQASWFDPVTRETELIEKISLPDGLKALPDPLKGEFTIPVPCGLGKKTILLYIERFPPEIDKNNNYSFLRNVEIACGFDLDFQIQSFGPFCEGSNPTLKIEGAQDGVTYQAFTSRGNTLIGEFVGADAEWAPGPSNPDLNFSLAGDYPIKLKAIRAGCDEVVQDVTIRVTKEPGVAFKNLGWGGMYHMCEGAENSEMFFDSDPGVSYDLKLLGSGGKEYDVYSLPADKSTGVEETIVIEEEFLLNNDDGALKTGSFWAFKFRMYASVPGGCPSISEVDLRYYVGTVKEGLEIDGLGPVCDGGEITLTVKDVKPFRNTIYYIRKNSTPVGVVSEERNAGEAVGRELPLTVKTRYNEGGTEYSIPVGTNPMSLRATYYPFSSKILTCDVNITDFDLEVISEPRDVTAKAKSVCPDNPVTVEITNPEDKVKYHLYSLNGAGELGALLADFADASDEVELTVDQVKSLLSPNVTGSVRIGVGAKKGTCDIKKVGEVDITWAAKDFNTGLTVEGSQICEGETSATVRITNPEAGNSYWVDGYPGEAKVGQADGSALEFTVTVPGTVGIHSFNFFVGATDGESGSCSDILDNIAKVKVLAKPLAKGIELAETVCGNENVRIKVKDRESFVVYEAYQNGTILPAATSEESGDLFLTIQQTALDFTSGNPVLEVRARRNDLTSCSVSLGNITVERKAFPLAPELAPVMACGGKEVIFRLSRLLGDATYEVFYKNEGASSGSPLEIFIPSPAELGDGRLLYVEARNVTSQKLTIYGTVDNGSCKTDFEFVINITDTPNTALAVEGSTMDCATRIAKVTVKNAEEDEYWLQDGSDEMTLISKELNGTDYVMTFEVPASVPAGTKQYTVWTGTKGHCPYELTNKATITVLDVYTPSDLTTIEICEGEDVSFEIPRPGAGWVLTLSTDTYAYDEEIVTEVSSAKWKVTYKNVSRTGTSNTGIGIELNHSNYCQVSQIQPLTVRETPDDPTFFIKDPTCLSAEGVIKVEDPQDNILYNLRHVDGTTESVDLFPDREGAPVIFTVNGLYTSKPENKFVVTAHNKFRESCAISPLVTLKVTDVPKLDLTVPEVTLCEGGTLKLKIEGAEDQKRYSLLRADDSELASARAEGTTVTILANLPADTYPVGVYEFSVGVGSTSCDDKLDNKAKVTVVETPDVPAPVYEKMVCGNVDAQIRIPGGAKLTLVYEAVDDTGNKANGSVDGDDYVFTVPASYFAERVYSEKFKFTISGKSTASGDCDSDVKHTVNFLRLTPVVDAISDFEACLGEPVALNLKETKASDTYEVWQTTPDLPASLDKKPGGGDISLNLKNHTPATRSFRLSETVNRLPGESCTFDQNFTVKAVELPDTKLSPTVPAICEESSAVITVPGTENGFQYEIRTADNTTVLASWADGSGELSFTVGWDKIEPRWSKVDGDKVSLKLFVRVEDSCEKELSDPFDLVILSKPTAPAPVTDELCADDNKVVTVASPATGIYKLFKPDRSQVYSETLTPGQITVPGSDLEYGENDLDLEVYRKDLVTCKITLPAHVKVTKLEKPSDVDVVAKACMEEPGIVTITDGDSKFRYSLEGGNLTAPDTKLNFVSDFDNPSLLKTTIPAKYIASGDLDADGNLTYELYGERADGKGCRILLKTVVVSPVDNPGLNITVNNPTVCANEEINLQLGGENLTEDADYWIEISAGLEDDTQRVFADKVTKIITLNQGELNLSAGATYNFPIKVGAGDETTEICGEDTDAVATITIQKELPVKNVTIDPAVCEGGVFWVRVPDPETGKYTYELSVTDGADNKQIISDWKTSSDGSLYKELPSNLAGKTNFVTLVMTDKVTGCERVLLDRKTVEKKALPDEPQIDVFKPCEGQEATLIVKDAIKDFNYVLYAKNLVSNKLNVAAVDEGKGTVALEIKVDQKFLEGEYVVDGKVEFILEVQDFVTKCTNSVKIPVTFDKEPGAVLAPPPAEICEGEGLTLTIRNTKKGYYYQIFEDDRRIGLVKEGNGGDLLYDIETSDLPVGDHTFMLRAQGGSCDLKSESTFDVTVLATPQEDDLRNLEIITDDGYCQGGGDFRITLRNPRSGVVYSVKDANGKVTNGTLNAEGRVEFVLGADLPQVGSNSYDLIVRWKNGLGCEKTFEDAIGLNAYGKPVAVIMEDQTICEGSEATVSFTSEVPVRYWLVKKGGLITAEEAWVESIDEDSELKVSPTVTTQYDLYARYKRGTCDGIIVGSVTVNVIDQPDDMVRASIESSCFGQTTSSVIIEDPQPGIKYQVFRKSSNASVSDIGVSSAGESLELPITEAFEPGVYDLYVHATAGASCGRPLQVTLRYAVIGKPEMRTLDGPDGVCPGEDAVFNLTNPEAGITYTLEARGVSGKVYRSVPLGDILTFRIPNADLELGQTVELELYGANETAGCGKEKLDKVSLKAKELAPIKISAEEMCENFDGVILVIPTLTGHEYELTLPNGDVEKRSGKGDEIIFEIPASLATAGKVNLTLDAIDPSGNFCPNTQKFAVEVVAEPNRSLDVISDRLCEDGMAEITILKPEKNVNYHLVSLMDNQEVETINETSGDALILRFDTSDPDKFLPNEYDFVIKASVGKNCSYSFDEKIQLEILAKPFSDRTVVGVPDEVCEDNDAAIEIRASEADVLYTATAIAPDGTEKVVNTPVRGLGLDADPLQITVPASILVAPYTDIRVSAQRVMEEGGVWVPVDGCSSMIFDSQRILISELPDGEIETGIHAGCEGTVTYVDVTNPFGGVKYQVFSADGSTAVSTAVKAKDEEKIRLVILPMHISAMPRDFVVRGTASKLCGEATIETTVTIKSVAKPDLTYGVSGDVVCQGATEGTVTLSNSAADSQYRVIAEGVGIIKDWTTGLGGEMTLTVNPSALSSGEFAIKIEARRLDSEACEDVFINEGKLTVLAPVNKGLTLEVGKALCGDQPAELRISAPEEGVRYTVETNSGADTGVSGLGVAGEDLVLTIPSEWIDVPHSLFKVKAERPDGKGGFMCADYLNSSALVSKELDEEAPEFISFPANIYVEAQGASTTVTWDEPNATDNCALESVVGDRKSGSSFTIGKSEVTYVATDVSGNKTSQVLTVVVFNPGGMAGNPPTANPDFISLLPGESAVIRPMDNDIDPDGNLDLNSFRLKELAGHGEAKWNFHTKEFKYTAPADFVGQVSYTYEVYDTEGHKATTEIVIRVLEPGDVRIPRVFTPNGDGINDNFYIEGSEQYPNNRIKIYNRWGVKLFERGGYIDHWDGTASRGAVIGSGILPQGTYFFIFDKGDGSEPVRSNVFLKR</sequence>
<dbReference type="SUPFAM" id="SSF51126">
    <property type="entry name" value="Pectin lyase-like"/>
    <property type="match status" value="1"/>
</dbReference>
<dbReference type="Proteomes" id="UP001348817">
    <property type="component" value="Chromosome"/>
</dbReference>
<dbReference type="NCBIfam" id="TIGR04131">
    <property type="entry name" value="Bac_Flav_CTERM"/>
    <property type="match status" value="1"/>
</dbReference>
<evidence type="ECO:0000256" key="1">
    <source>
        <dbReference type="ARBA" id="ARBA00022737"/>
    </source>
</evidence>
<dbReference type="Pfam" id="PF02494">
    <property type="entry name" value="HYR"/>
    <property type="match status" value="1"/>
</dbReference>
<dbReference type="SUPFAM" id="SSF69318">
    <property type="entry name" value="Integrin alpha N-terminal domain"/>
    <property type="match status" value="1"/>
</dbReference>
<accession>A0AAU9CSW8</accession>
<evidence type="ECO:0000259" key="3">
    <source>
        <dbReference type="PROSITE" id="PS50825"/>
    </source>
</evidence>
<dbReference type="EMBL" id="AP025314">
    <property type="protein sequence ID" value="BDD10082.1"/>
    <property type="molecule type" value="Genomic_DNA"/>
</dbReference>
<evidence type="ECO:0000256" key="2">
    <source>
        <dbReference type="SAM" id="SignalP"/>
    </source>
</evidence>
<dbReference type="InterPro" id="IPR028994">
    <property type="entry name" value="Integrin_alpha_N"/>
</dbReference>
<dbReference type="InterPro" id="IPR011050">
    <property type="entry name" value="Pectin_lyase_fold/virulence"/>
</dbReference>
<evidence type="ECO:0000313" key="5">
    <source>
        <dbReference type="Proteomes" id="UP001348817"/>
    </source>
</evidence>
<dbReference type="Gene3D" id="2.60.40.10">
    <property type="entry name" value="Immunoglobulins"/>
    <property type="match status" value="1"/>
</dbReference>
<evidence type="ECO:0000313" key="4">
    <source>
        <dbReference type="EMBL" id="BDD10082.1"/>
    </source>
</evidence>
<dbReference type="PANTHER" id="PTHR24273:SF32">
    <property type="entry name" value="HYALIN"/>
    <property type="match status" value="1"/>
</dbReference>
<dbReference type="SUPFAM" id="SSF117074">
    <property type="entry name" value="Hypothetical protein PA1324"/>
    <property type="match status" value="1"/>
</dbReference>
<dbReference type="PROSITE" id="PS50825">
    <property type="entry name" value="HYR"/>
    <property type="match status" value="1"/>
</dbReference>
<organism evidence="4 5">
    <name type="scientific">Fulvitalea axinellae</name>
    <dbReference type="NCBI Taxonomy" id="1182444"/>
    <lineage>
        <taxon>Bacteria</taxon>
        <taxon>Pseudomonadati</taxon>
        <taxon>Bacteroidota</taxon>
        <taxon>Cytophagia</taxon>
        <taxon>Cytophagales</taxon>
        <taxon>Persicobacteraceae</taxon>
        <taxon>Fulvitalea</taxon>
    </lineage>
</organism>
<reference evidence="4 5" key="1">
    <citation type="submission" date="2021-12" db="EMBL/GenBank/DDBJ databases">
        <title>Genome sequencing of bacteria with rrn-lacking chromosome and rrn-plasmid.</title>
        <authorList>
            <person name="Anda M."/>
            <person name="Iwasaki W."/>
        </authorList>
    </citation>
    <scope>NUCLEOTIDE SEQUENCE [LARGE SCALE GENOMIC DNA]</scope>
    <source>
        <strain evidence="4 5">DSM 100852</strain>
    </source>
</reference>
<dbReference type="InterPro" id="IPR006626">
    <property type="entry name" value="PbH1"/>
</dbReference>
<dbReference type="Pfam" id="PF13585">
    <property type="entry name" value="CHU_C"/>
    <property type="match status" value="1"/>
</dbReference>
<dbReference type="PANTHER" id="PTHR24273">
    <property type="entry name" value="FI04643P-RELATED"/>
    <property type="match status" value="1"/>
</dbReference>
<protein>
    <recommendedName>
        <fullName evidence="3">HYR domain-containing protein</fullName>
    </recommendedName>
</protein>
<dbReference type="RefSeq" id="WP_338391660.1">
    <property type="nucleotide sequence ID" value="NZ_AP025314.1"/>
</dbReference>
<gene>
    <name evidence="4" type="ORF">FUAX_25140</name>
</gene>
<feature type="domain" description="HYR" evidence="3">
    <location>
        <begin position="4468"/>
        <end position="4548"/>
    </location>
</feature>
<dbReference type="InterPro" id="IPR026341">
    <property type="entry name" value="T9SS_type_B"/>
</dbReference>
<name>A0AAU9CSW8_9BACT</name>
<keyword evidence="5" id="KW-1185">Reference proteome</keyword>
<dbReference type="KEGG" id="fax:FUAX_25140"/>
<keyword evidence="1" id="KW-0677">Repeat</keyword>
<dbReference type="Pfam" id="PF17963">
    <property type="entry name" value="Big_9"/>
    <property type="match status" value="1"/>
</dbReference>
<feature type="signal peptide" evidence="2">
    <location>
        <begin position="1"/>
        <end position="27"/>
    </location>
</feature>
<feature type="chain" id="PRO_5043661545" description="HYR domain-containing protein" evidence="2">
    <location>
        <begin position="28"/>
        <end position="4743"/>
    </location>
</feature>
<keyword evidence="2" id="KW-0732">Signal</keyword>